<gene>
    <name evidence="4" type="ORF">ICI42_04385</name>
</gene>
<evidence type="ECO:0000259" key="3">
    <source>
        <dbReference type="Pfam" id="PF13407"/>
    </source>
</evidence>
<comment type="subcellular location">
    <subcellularLocation>
        <location evidence="1">Periplasm</location>
    </subcellularLocation>
</comment>
<dbReference type="EMBL" id="JACVVX010000001">
    <property type="protein sequence ID" value="MBD0413887.1"/>
    <property type="molecule type" value="Genomic_DNA"/>
</dbReference>
<dbReference type="PANTHER" id="PTHR30036:SF7">
    <property type="entry name" value="ABC TRANSPORTER PERIPLASMIC-BINDING PROTEIN YPHF"/>
    <property type="match status" value="1"/>
</dbReference>
<dbReference type="PANTHER" id="PTHR30036">
    <property type="entry name" value="D-XYLOSE-BINDING PERIPLASMIC PROTEIN"/>
    <property type="match status" value="1"/>
</dbReference>
<dbReference type="InterPro" id="IPR028082">
    <property type="entry name" value="Peripla_BP_I"/>
</dbReference>
<accession>A0A8J6PLS0</accession>
<dbReference type="GO" id="GO:0030288">
    <property type="term" value="C:outer membrane-bounded periplasmic space"/>
    <property type="evidence" value="ECO:0007669"/>
    <property type="project" value="TreeGrafter"/>
</dbReference>
<dbReference type="InterPro" id="IPR050555">
    <property type="entry name" value="Bact_Solute-Bind_Prot2"/>
</dbReference>
<organism evidence="4 5">
    <name type="scientific">Oryzicola mucosus</name>
    <dbReference type="NCBI Taxonomy" id="2767425"/>
    <lineage>
        <taxon>Bacteria</taxon>
        <taxon>Pseudomonadati</taxon>
        <taxon>Pseudomonadota</taxon>
        <taxon>Alphaproteobacteria</taxon>
        <taxon>Hyphomicrobiales</taxon>
        <taxon>Phyllobacteriaceae</taxon>
        <taxon>Oryzicola</taxon>
    </lineage>
</organism>
<dbReference type="GO" id="GO:0030246">
    <property type="term" value="F:carbohydrate binding"/>
    <property type="evidence" value="ECO:0007669"/>
    <property type="project" value="TreeGrafter"/>
</dbReference>
<evidence type="ECO:0000313" key="5">
    <source>
        <dbReference type="Proteomes" id="UP000643405"/>
    </source>
</evidence>
<name>A0A8J6PLS0_9HYPH</name>
<dbReference type="CDD" id="cd06314">
    <property type="entry name" value="PBP1_tmGBP"/>
    <property type="match status" value="1"/>
</dbReference>
<evidence type="ECO:0000256" key="1">
    <source>
        <dbReference type="ARBA" id="ARBA00004418"/>
    </source>
</evidence>
<keyword evidence="5" id="KW-1185">Reference proteome</keyword>
<sequence>MPRWEEQRGRQFWQSLGGHSLTCASQITPTEECTNLRYVNQIAAAAALIALAAGAAEAQDKKTLAIVVKGLDNPFFEQINLGCQDWAKNNPDSEYQCLYTGPASSADEAGQVQLVDDLIAKGVAAIAISPSNAAAMANRLKEIAPKMPVMTVDADLSEADRALRSAYLGTDNYLMGVKMAEQATRLKPDGGTVCLQLGNVAADNINARAAGFRDTIAGSKGIDRLTGQSGWSEIEGCPVFTNDQIDLANQQMADVFTSNPDLDAFILIGGWAQFAPQAYAQVTDQVMDRLKSNDLIIIAGDTLPPQVQAFNEGRSHAQVGQRPFEMGQRSPEVMIQLIKGEKVEDTIYTGLDVCTREEPGFCAPK</sequence>
<dbReference type="AlphaFoldDB" id="A0A8J6PLS0"/>
<dbReference type="RefSeq" id="WP_188163285.1">
    <property type="nucleotide sequence ID" value="NZ_JACVVX010000001.1"/>
</dbReference>
<dbReference type="Gene3D" id="3.40.50.2300">
    <property type="match status" value="2"/>
</dbReference>
<comment type="caution">
    <text evidence="4">The sequence shown here is derived from an EMBL/GenBank/DDBJ whole genome shotgun (WGS) entry which is preliminary data.</text>
</comment>
<dbReference type="SUPFAM" id="SSF53822">
    <property type="entry name" value="Periplasmic binding protein-like I"/>
    <property type="match status" value="1"/>
</dbReference>
<protein>
    <submittedName>
        <fullName evidence="4">Sugar-binding protein</fullName>
    </submittedName>
</protein>
<comment type="similarity">
    <text evidence="2">Belongs to the bacterial solute-binding protein 2 family.</text>
</comment>
<dbReference type="Proteomes" id="UP000643405">
    <property type="component" value="Unassembled WGS sequence"/>
</dbReference>
<evidence type="ECO:0000313" key="4">
    <source>
        <dbReference type="EMBL" id="MBD0413887.1"/>
    </source>
</evidence>
<evidence type="ECO:0000256" key="2">
    <source>
        <dbReference type="ARBA" id="ARBA00007639"/>
    </source>
</evidence>
<reference evidence="4" key="1">
    <citation type="submission" date="2020-09" db="EMBL/GenBank/DDBJ databases">
        <title>Genome seq and assembly of Tianweitania sp.</title>
        <authorList>
            <person name="Chhetri G."/>
        </authorList>
    </citation>
    <scope>NUCLEOTIDE SEQUENCE</scope>
    <source>
        <strain evidence="4">Rool2</strain>
    </source>
</reference>
<dbReference type="Pfam" id="PF13407">
    <property type="entry name" value="Peripla_BP_4"/>
    <property type="match status" value="1"/>
</dbReference>
<proteinExistence type="inferred from homology"/>
<feature type="domain" description="Periplasmic binding protein" evidence="3">
    <location>
        <begin position="65"/>
        <end position="342"/>
    </location>
</feature>
<dbReference type="InterPro" id="IPR025997">
    <property type="entry name" value="SBP_2_dom"/>
</dbReference>